<feature type="domain" description="Extradiol ring-cleavage dioxygenase LigAB LigA subunit" evidence="1">
    <location>
        <begin position="28"/>
        <end position="113"/>
    </location>
</feature>
<evidence type="ECO:0000313" key="2">
    <source>
        <dbReference type="EMBL" id="NBC36509.1"/>
    </source>
</evidence>
<dbReference type="InterPro" id="IPR036622">
    <property type="entry name" value="LigA_sf"/>
</dbReference>
<dbReference type="InterPro" id="IPR011986">
    <property type="entry name" value="Xdiol_dOase_LigA"/>
</dbReference>
<comment type="caution">
    <text evidence="2">The sequence shown here is derived from an EMBL/GenBank/DDBJ whole genome shotgun (WGS) entry which is preliminary data.</text>
</comment>
<reference evidence="3" key="1">
    <citation type="submission" date="2020-01" db="EMBL/GenBank/DDBJ databases">
        <title>Sphingomonas sp. strain CSW-10.</title>
        <authorList>
            <person name="Chen W.-M."/>
        </authorList>
    </citation>
    <scope>NUCLEOTIDE SEQUENCE [LARGE SCALE GENOMIC DNA]</scope>
    <source>
        <strain evidence="3">FSY-8</strain>
    </source>
</reference>
<gene>
    <name evidence="2" type="ORF">GTZ99_08065</name>
</gene>
<dbReference type="NCBIfam" id="NF009918">
    <property type="entry name" value="PRK13378.1"/>
    <property type="match status" value="1"/>
</dbReference>
<organism evidence="2 3">
    <name type="scientific">Novosphingobium ovatum</name>
    <dbReference type="NCBI Taxonomy" id="1908523"/>
    <lineage>
        <taxon>Bacteria</taxon>
        <taxon>Pseudomonadati</taxon>
        <taxon>Pseudomonadota</taxon>
        <taxon>Alphaproteobacteria</taxon>
        <taxon>Sphingomonadales</taxon>
        <taxon>Sphingomonadaceae</taxon>
        <taxon>Novosphingobium</taxon>
    </lineage>
</organism>
<name>A0ABW9XD88_9SPHN</name>
<dbReference type="Pfam" id="PF07746">
    <property type="entry name" value="LigA"/>
    <property type="match status" value="1"/>
</dbReference>
<dbReference type="EMBL" id="JAAAPO010000003">
    <property type="protein sequence ID" value="NBC36509.1"/>
    <property type="molecule type" value="Genomic_DNA"/>
</dbReference>
<dbReference type="Gene3D" id="1.10.700.10">
    <property type="entry name" value="Dioxygenase LigAB, LigA subunit"/>
    <property type="match status" value="1"/>
</dbReference>
<proteinExistence type="predicted"/>
<dbReference type="SUPFAM" id="SSF48076">
    <property type="entry name" value="LigA subunit of an aromatic-ring-opening dioxygenase LigAB"/>
    <property type="match status" value="1"/>
</dbReference>
<protein>
    <submittedName>
        <fullName evidence="2">Protocatechuate 4,5-dioxygenase subunit alpha</fullName>
    </submittedName>
</protein>
<accession>A0ABW9XD88</accession>
<evidence type="ECO:0000313" key="3">
    <source>
        <dbReference type="Proteomes" id="UP000753724"/>
    </source>
</evidence>
<sequence length="137" mass="14570">MSSSPAKPEPIPGTHLFDGDAAAKGFALNDMCFSFNDAANRQAFLDDEDGYCAKFNLTPEQRKAVADRSVLGMIAAGGNIYYLAKLAGIFGLNVQDVGSLQTGVPVDKFKAMLLAQGRGETYEAAHAEMMKGEMVNG</sequence>
<dbReference type="Proteomes" id="UP000753724">
    <property type="component" value="Unassembled WGS sequence"/>
</dbReference>
<dbReference type="RefSeq" id="WP_161717805.1">
    <property type="nucleotide sequence ID" value="NZ_JAAAPO010000003.1"/>
</dbReference>
<dbReference type="CDD" id="cd07925">
    <property type="entry name" value="LigA_like_1"/>
    <property type="match status" value="1"/>
</dbReference>
<evidence type="ECO:0000259" key="1">
    <source>
        <dbReference type="Pfam" id="PF07746"/>
    </source>
</evidence>
<keyword evidence="3" id="KW-1185">Reference proteome</keyword>